<dbReference type="Pfam" id="PF01336">
    <property type="entry name" value="tRNA_anti-codon"/>
    <property type="match status" value="1"/>
</dbReference>
<dbReference type="InterPro" id="IPR006674">
    <property type="entry name" value="HD_domain"/>
</dbReference>
<dbReference type="InterPro" id="IPR050798">
    <property type="entry name" value="YhaM_exoribonuc/phosphodiest"/>
</dbReference>
<dbReference type="InterPro" id="IPR003607">
    <property type="entry name" value="HD/PDEase_dom"/>
</dbReference>
<dbReference type="OrthoDB" id="9778453at2"/>
<evidence type="ECO:0000313" key="3">
    <source>
        <dbReference type="EMBL" id="EEG78207.1"/>
    </source>
</evidence>
<evidence type="ECO:0000256" key="1">
    <source>
        <dbReference type="ARBA" id="ARBA00022801"/>
    </source>
</evidence>
<feature type="domain" description="HD" evidence="2">
    <location>
        <begin position="165"/>
        <end position="286"/>
    </location>
</feature>
<dbReference type="Proteomes" id="UP000006443">
    <property type="component" value="Unassembled WGS sequence"/>
</dbReference>
<sequence>MDKQFISDLKTGDTVHSEFVATEKTLIAFNQPNRAGEQFLRMQLADRSGTIRAVAWDKGPELAGRFEIGDVLRVRGEVGHYRGPQLVVSGLEPVPPEEVQRQFFQRVAPREREDMLGELRHILTEITQPHLAELMKSFFEDKEFFRLYSEAPAARSVHHNYVGGLLEHSLEVAALCYRFARSYHELDQSLLLCGALMHDMGKIEEYDTKSLTFEMTTRGKLIGHIVIGKEMLDERVRQIPGFPAELQMELSHLILSHHGQKEWGSPEVPRTFAAFALHHADLVSARLNQFAQVAGKGSKPDGWTDYDRLLERDVYLGLAE</sequence>
<dbReference type="AlphaFoldDB" id="C0GF25"/>
<reference evidence="3 4" key="1">
    <citation type="submission" date="2009-02" db="EMBL/GenBank/DDBJ databases">
        <title>Sequencing of the draft genome and assembly of Dethiobacter alkaliphilus AHT 1.</title>
        <authorList>
            <consortium name="US DOE Joint Genome Institute (JGI-PGF)"/>
            <person name="Lucas S."/>
            <person name="Copeland A."/>
            <person name="Lapidus A."/>
            <person name="Glavina del Rio T."/>
            <person name="Dalin E."/>
            <person name="Tice H."/>
            <person name="Bruce D."/>
            <person name="Goodwin L."/>
            <person name="Pitluck S."/>
            <person name="Larimer F."/>
            <person name="Land M.L."/>
            <person name="Hauser L."/>
            <person name="Muyzer G."/>
        </authorList>
    </citation>
    <scope>NUCLEOTIDE SEQUENCE [LARGE SCALE GENOMIC DNA]</scope>
    <source>
        <strain evidence="3 4">AHT 1</strain>
    </source>
</reference>
<dbReference type="NCBIfam" id="TIGR00277">
    <property type="entry name" value="HDIG"/>
    <property type="match status" value="1"/>
</dbReference>
<dbReference type="GO" id="GO:0003676">
    <property type="term" value="F:nucleic acid binding"/>
    <property type="evidence" value="ECO:0007669"/>
    <property type="project" value="InterPro"/>
</dbReference>
<keyword evidence="4" id="KW-1185">Reference proteome</keyword>
<dbReference type="SMART" id="SM00471">
    <property type="entry name" value="HDc"/>
    <property type="match status" value="1"/>
</dbReference>
<dbReference type="InterPro" id="IPR004365">
    <property type="entry name" value="NA-bd_OB_tRNA"/>
</dbReference>
<comment type="caution">
    <text evidence="3">The sequence shown here is derived from an EMBL/GenBank/DDBJ whole genome shotgun (WGS) entry which is preliminary data.</text>
</comment>
<dbReference type="EMBL" id="ACJM01000004">
    <property type="protein sequence ID" value="EEG78207.1"/>
    <property type="molecule type" value="Genomic_DNA"/>
</dbReference>
<dbReference type="PANTHER" id="PTHR37294">
    <property type="entry name" value="3'-5' EXORIBONUCLEASE YHAM"/>
    <property type="match status" value="1"/>
</dbReference>
<protein>
    <submittedName>
        <fullName evidence="3">Metal dependent phosphohydrolase</fullName>
    </submittedName>
</protein>
<dbReference type="CDD" id="cd00077">
    <property type="entry name" value="HDc"/>
    <property type="match status" value="1"/>
</dbReference>
<keyword evidence="1 3" id="KW-0378">Hydrolase</keyword>
<dbReference type="InterPro" id="IPR006675">
    <property type="entry name" value="HDIG_dom"/>
</dbReference>
<evidence type="ECO:0000259" key="2">
    <source>
        <dbReference type="PROSITE" id="PS51831"/>
    </source>
</evidence>
<dbReference type="Gene3D" id="1.10.3210.10">
    <property type="entry name" value="Hypothetical protein af1432"/>
    <property type="match status" value="1"/>
</dbReference>
<evidence type="ECO:0000313" key="4">
    <source>
        <dbReference type="Proteomes" id="UP000006443"/>
    </source>
</evidence>
<organism evidence="3 4">
    <name type="scientific">Dethiobacter alkaliphilus AHT 1</name>
    <dbReference type="NCBI Taxonomy" id="555088"/>
    <lineage>
        <taxon>Bacteria</taxon>
        <taxon>Bacillati</taxon>
        <taxon>Bacillota</taxon>
        <taxon>Dethiobacteria</taxon>
        <taxon>Dethiobacterales</taxon>
        <taxon>Dethiobacteraceae</taxon>
        <taxon>Dethiobacter</taxon>
    </lineage>
</organism>
<dbReference type="InterPro" id="IPR012340">
    <property type="entry name" value="NA-bd_OB-fold"/>
</dbReference>
<dbReference type="Gene3D" id="2.40.50.140">
    <property type="entry name" value="Nucleic acid-binding proteins"/>
    <property type="match status" value="1"/>
</dbReference>
<dbReference type="GO" id="GO:0016787">
    <property type="term" value="F:hydrolase activity"/>
    <property type="evidence" value="ECO:0007669"/>
    <property type="project" value="UniProtKB-KW"/>
</dbReference>
<dbReference type="PROSITE" id="PS51831">
    <property type="entry name" value="HD"/>
    <property type="match status" value="1"/>
</dbReference>
<dbReference type="SUPFAM" id="SSF50249">
    <property type="entry name" value="Nucleic acid-binding proteins"/>
    <property type="match status" value="1"/>
</dbReference>
<dbReference type="RefSeq" id="WP_008515574.1">
    <property type="nucleotide sequence ID" value="NZ_ACJM01000004.1"/>
</dbReference>
<proteinExistence type="predicted"/>
<gene>
    <name evidence="3" type="ORF">DealDRAFT_1084</name>
</gene>
<dbReference type="Pfam" id="PF01966">
    <property type="entry name" value="HD"/>
    <property type="match status" value="1"/>
</dbReference>
<name>C0GF25_DETAL</name>
<dbReference type="STRING" id="555088.DealDRAFT_1084"/>
<dbReference type="eggNOG" id="COG3481">
    <property type="taxonomic scope" value="Bacteria"/>
</dbReference>
<dbReference type="PANTHER" id="PTHR37294:SF1">
    <property type="entry name" value="3'-5' EXORIBONUCLEASE YHAM"/>
    <property type="match status" value="1"/>
</dbReference>
<accession>C0GF25</accession>
<dbReference type="GO" id="GO:0031125">
    <property type="term" value="P:rRNA 3'-end processing"/>
    <property type="evidence" value="ECO:0007669"/>
    <property type="project" value="TreeGrafter"/>
</dbReference>
<dbReference type="SUPFAM" id="SSF109604">
    <property type="entry name" value="HD-domain/PDEase-like"/>
    <property type="match status" value="1"/>
</dbReference>